<evidence type="ECO:0000313" key="3">
    <source>
        <dbReference type="Proteomes" id="UP000053820"/>
    </source>
</evidence>
<evidence type="ECO:0000256" key="1">
    <source>
        <dbReference type="SAM" id="MobiDB-lite"/>
    </source>
</evidence>
<sequence>MGSRDTLDSTFFPRILIDENGQPYIPLDDDIEGYFSRGYVPEGIDPYQSSTPYFVDSLCQSPTLETCFKNLHLFQQVDHPSVSNLPAPVSPDIMHGLPASVPPSALLKDLPGHRGDHISLSDIPASVVHSPASTSPLPPLWEAGTSFSPRTTEERFSQGEQQDPSASLVDLQPPQHVDHTSLSDMPWHVVSSPASIPTLPPAQGAGPSIFPVSIEELLGWLEPQKPDPPYPRVPHQCTRLINKERQSAKALVQSLYRKQFRVPSGTWLHTETFT</sequence>
<dbReference type="EMBL" id="KN839962">
    <property type="protein sequence ID" value="KIJ58257.1"/>
    <property type="molecule type" value="Genomic_DNA"/>
</dbReference>
<feature type="region of interest" description="Disordered" evidence="1">
    <location>
        <begin position="128"/>
        <end position="178"/>
    </location>
</feature>
<accession>A0A0C9W7A6</accession>
<gene>
    <name evidence="2" type="ORF">HYDPIDRAFT_34353</name>
</gene>
<name>A0A0C9W7A6_9AGAM</name>
<dbReference type="HOGENOM" id="CLU_1015852_0_0_1"/>
<organism evidence="2 3">
    <name type="scientific">Hydnomerulius pinastri MD-312</name>
    <dbReference type="NCBI Taxonomy" id="994086"/>
    <lineage>
        <taxon>Eukaryota</taxon>
        <taxon>Fungi</taxon>
        <taxon>Dikarya</taxon>
        <taxon>Basidiomycota</taxon>
        <taxon>Agaricomycotina</taxon>
        <taxon>Agaricomycetes</taxon>
        <taxon>Agaricomycetidae</taxon>
        <taxon>Boletales</taxon>
        <taxon>Boletales incertae sedis</taxon>
        <taxon>Leucogyrophana</taxon>
    </lineage>
</organism>
<proteinExistence type="predicted"/>
<dbReference type="Proteomes" id="UP000053820">
    <property type="component" value="Unassembled WGS sequence"/>
</dbReference>
<protein>
    <submittedName>
        <fullName evidence="2">Uncharacterized protein</fullName>
    </submittedName>
</protein>
<dbReference type="AlphaFoldDB" id="A0A0C9W7A6"/>
<keyword evidence="3" id="KW-1185">Reference proteome</keyword>
<evidence type="ECO:0000313" key="2">
    <source>
        <dbReference type="EMBL" id="KIJ58257.1"/>
    </source>
</evidence>
<reference evidence="2 3" key="1">
    <citation type="submission" date="2014-04" db="EMBL/GenBank/DDBJ databases">
        <title>Evolutionary Origins and Diversification of the Mycorrhizal Mutualists.</title>
        <authorList>
            <consortium name="DOE Joint Genome Institute"/>
            <consortium name="Mycorrhizal Genomics Consortium"/>
            <person name="Kohler A."/>
            <person name="Kuo A."/>
            <person name="Nagy L.G."/>
            <person name="Floudas D."/>
            <person name="Copeland A."/>
            <person name="Barry K.W."/>
            <person name="Cichocki N."/>
            <person name="Veneault-Fourrey C."/>
            <person name="LaButti K."/>
            <person name="Lindquist E.A."/>
            <person name="Lipzen A."/>
            <person name="Lundell T."/>
            <person name="Morin E."/>
            <person name="Murat C."/>
            <person name="Riley R."/>
            <person name="Ohm R."/>
            <person name="Sun H."/>
            <person name="Tunlid A."/>
            <person name="Henrissat B."/>
            <person name="Grigoriev I.V."/>
            <person name="Hibbett D.S."/>
            <person name="Martin F."/>
        </authorList>
    </citation>
    <scope>NUCLEOTIDE SEQUENCE [LARGE SCALE GENOMIC DNA]</scope>
    <source>
        <strain evidence="2 3">MD-312</strain>
    </source>
</reference>